<dbReference type="Proteomes" id="UP001383192">
    <property type="component" value="Unassembled WGS sequence"/>
</dbReference>
<name>A0AAW0D7C3_9AGAR</name>
<protein>
    <submittedName>
        <fullName evidence="1">Uncharacterized protein</fullName>
    </submittedName>
</protein>
<accession>A0AAW0D7C3</accession>
<gene>
    <name evidence="1" type="ORF">VNI00_006535</name>
</gene>
<comment type="caution">
    <text evidence="1">The sequence shown here is derived from an EMBL/GenBank/DDBJ whole genome shotgun (WGS) entry which is preliminary data.</text>
</comment>
<dbReference type="AlphaFoldDB" id="A0AAW0D7C3"/>
<sequence>MSINPFSSWNSSAGSAPSVYGALPTAGSPTGAAGVLRFVFTSLNPDVLHCTVIGPNMQPHFYIVTDPASGFTILKRHDGKAFGVIEWQSHPIVEIKDLVRKQLSAHFLRLSSDQRSRRMAFNEGDYAWVPQQAPAEGICLYPANSRDFVARITRDNRAVVLELTQNAVQAGLLLPCVLATVLVQSGRQID</sequence>
<reference evidence="1 2" key="1">
    <citation type="submission" date="2024-01" db="EMBL/GenBank/DDBJ databases">
        <title>A draft genome for a cacao thread blight-causing isolate of Paramarasmius palmivorus.</title>
        <authorList>
            <person name="Baruah I.K."/>
            <person name="Bukari Y."/>
            <person name="Amoako-Attah I."/>
            <person name="Meinhardt L.W."/>
            <person name="Bailey B.A."/>
            <person name="Cohen S.P."/>
        </authorList>
    </citation>
    <scope>NUCLEOTIDE SEQUENCE [LARGE SCALE GENOMIC DNA]</scope>
    <source>
        <strain evidence="1 2">GH-12</strain>
    </source>
</reference>
<keyword evidence="2" id="KW-1185">Reference proteome</keyword>
<organism evidence="1 2">
    <name type="scientific">Paramarasmius palmivorus</name>
    <dbReference type="NCBI Taxonomy" id="297713"/>
    <lineage>
        <taxon>Eukaryota</taxon>
        <taxon>Fungi</taxon>
        <taxon>Dikarya</taxon>
        <taxon>Basidiomycota</taxon>
        <taxon>Agaricomycotina</taxon>
        <taxon>Agaricomycetes</taxon>
        <taxon>Agaricomycetidae</taxon>
        <taxon>Agaricales</taxon>
        <taxon>Marasmiineae</taxon>
        <taxon>Marasmiaceae</taxon>
        <taxon>Paramarasmius</taxon>
    </lineage>
</organism>
<evidence type="ECO:0000313" key="2">
    <source>
        <dbReference type="Proteomes" id="UP001383192"/>
    </source>
</evidence>
<proteinExistence type="predicted"/>
<evidence type="ECO:0000313" key="1">
    <source>
        <dbReference type="EMBL" id="KAK7047304.1"/>
    </source>
</evidence>
<dbReference type="EMBL" id="JAYKXP010000020">
    <property type="protein sequence ID" value="KAK7047304.1"/>
    <property type="molecule type" value="Genomic_DNA"/>
</dbReference>